<evidence type="ECO:0000313" key="2">
    <source>
        <dbReference type="WBParaSite" id="BXY_1455500.1"/>
    </source>
</evidence>
<reference evidence="2" key="1">
    <citation type="submission" date="2016-11" db="UniProtKB">
        <authorList>
            <consortium name="WormBaseParasite"/>
        </authorList>
    </citation>
    <scope>IDENTIFICATION</scope>
</reference>
<dbReference type="WBParaSite" id="BXY_1455500.1">
    <property type="protein sequence ID" value="BXY_1455500.1"/>
    <property type="gene ID" value="BXY_1455500"/>
</dbReference>
<organism evidence="1 2">
    <name type="scientific">Bursaphelenchus xylophilus</name>
    <name type="common">Pinewood nematode worm</name>
    <name type="synonym">Aphelenchoides xylophilus</name>
    <dbReference type="NCBI Taxonomy" id="6326"/>
    <lineage>
        <taxon>Eukaryota</taxon>
        <taxon>Metazoa</taxon>
        <taxon>Ecdysozoa</taxon>
        <taxon>Nematoda</taxon>
        <taxon>Chromadorea</taxon>
        <taxon>Rhabditida</taxon>
        <taxon>Tylenchina</taxon>
        <taxon>Tylenchomorpha</taxon>
        <taxon>Aphelenchoidea</taxon>
        <taxon>Aphelenchoididae</taxon>
        <taxon>Bursaphelenchus</taxon>
    </lineage>
</organism>
<evidence type="ECO:0000313" key="1">
    <source>
        <dbReference type="Proteomes" id="UP000095284"/>
    </source>
</evidence>
<dbReference type="AlphaFoldDB" id="A0A1I7SNB7"/>
<dbReference type="Proteomes" id="UP000095284">
    <property type="component" value="Unplaced"/>
</dbReference>
<name>A0A1I7SNB7_BURXY</name>
<protein>
    <submittedName>
        <fullName evidence="2">Uncharacterized protein</fullName>
    </submittedName>
</protein>
<proteinExistence type="predicted"/>
<sequence length="47" mass="5423">MGSKKNLERRLSANMSKMAAMWMSVDFMLLPGRCRLLLQQNLTHDQA</sequence>
<accession>A0A1I7SNB7</accession>